<evidence type="ECO:0000259" key="4">
    <source>
        <dbReference type="Pfam" id="PF00561"/>
    </source>
</evidence>
<dbReference type="PRINTS" id="PR00111">
    <property type="entry name" value="ABHYDROLASE"/>
</dbReference>
<keyword evidence="1 5" id="KW-0378">Hydrolase</keyword>
<dbReference type="PANTHER" id="PTHR43798">
    <property type="entry name" value="MONOACYLGLYCEROL LIPASE"/>
    <property type="match status" value="1"/>
</dbReference>
<dbReference type="RefSeq" id="WP_220105215.1">
    <property type="nucleotide sequence ID" value="NZ_JAHZSS010000025.1"/>
</dbReference>
<organism evidence="5 6">
    <name type="scientific">Neiella holothuriorum</name>
    <dbReference type="NCBI Taxonomy" id="2870530"/>
    <lineage>
        <taxon>Bacteria</taxon>
        <taxon>Pseudomonadati</taxon>
        <taxon>Pseudomonadota</taxon>
        <taxon>Gammaproteobacteria</taxon>
        <taxon>Alteromonadales</taxon>
        <taxon>Echinimonadaceae</taxon>
        <taxon>Neiella</taxon>
    </lineage>
</organism>
<sequence>MTLVARFISAALLFCACFSYGQDTKPQQPTQPQVEAQAAQQAEPVIEANSPLTATEAAPAEPASQAAELSVDAKTPTVDEKSPAVDEKTAAVETTEQTPAPANSVEVVEVVGVEIESIEESTRDESFHMADVTINYRVMGSGDPVLLVHGFLDSAELWDPYVRLLAEHYMVIVPDLRGHGRSTNPSGKFSYRDAAADMSALMAHLNVTKFNAVGYSEGALILTRMAIEQPKRIGKLTLIGAGPYMAESGRENLRKVQYFTNLSKSLQAELIRLHQTEDKAVSLINQFYALAADYSEPNFTPPLLGKIQANVLMINSVPDKYFLLKPALEQYQHLTKASLWIIPDRGHNLVFYDAPETLQAEFLRVLMNHLDQ</sequence>
<keyword evidence="6" id="KW-1185">Reference proteome</keyword>
<dbReference type="InterPro" id="IPR000073">
    <property type="entry name" value="AB_hydrolase_1"/>
</dbReference>
<dbReference type="EMBL" id="JAHZSS010000025">
    <property type="protein sequence ID" value="MBW8192594.1"/>
    <property type="molecule type" value="Genomic_DNA"/>
</dbReference>
<feature type="compositionally biased region" description="Basic and acidic residues" evidence="2">
    <location>
        <begin position="77"/>
        <end position="90"/>
    </location>
</feature>
<name>A0ABS7EJS0_9GAMM</name>
<evidence type="ECO:0000313" key="6">
    <source>
        <dbReference type="Proteomes" id="UP001166251"/>
    </source>
</evidence>
<evidence type="ECO:0000256" key="3">
    <source>
        <dbReference type="SAM" id="SignalP"/>
    </source>
</evidence>
<dbReference type="InterPro" id="IPR050266">
    <property type="entry name" value="AB_hydrolase_sf"/>
</dbReference>
<feature type="compositionally biased region" description="Low complexity" evidence="2">
    <location>
        <begin position="55"/>
        <end position="70"/>
    </location>
</feature>
<dbReference type="PROSITE" id="PS51257">
    <property type="entry name" value="PROKAR_LIPOPROTEIN"/>
    <property type="match status" value="1"/>
</dbReference>
<dbReference type="Pfam" id="PF00561">
    <property type="entry name" value="Abhydrolase_1"/>
    <property type="match status" value="1"/>
</dbReference>
<feature type="signal peptide" evidence="3">
    <location>
        <begin position="1"/>
        <end position="21"/>
    </location>
</feature>
<feature type="compositionally biased region" description="Polar residues" evidence="2">
    <location>
        <begin position="92"/>
        <end position="101"/>
    </location>
</feature>
<protein>
    <submittedName>
        <fullName evidence="5">Alpha/beta hydrolase</fullName>
    </submittedName>
</protein>
<evidence type="ECO:0000256" key="2">
    <source>
        <dbReference type="SAM" id="MobiDB-lite"/>
    </source>
</evidence>
<evidence type="ECO:0000256" key="1">
    <source>
        <dbReference type="ARBA" id="ARBA00022801"/>
    </source>
</evidence>
<comment type="caution">
    <text evidence="5">The sequence shown here is derived from an EMBL/GenBank/DDBJ whole genome shotgun (WGS) entry which is preliminary data.</text>
</comment>
<keyword evidence="3" id="KW-0732">Signal</keyword>
<dbReference type="PANTHER" id="PTHR43798:SF31">
    <property type="entry name" value="AB HYDROLASE SUPERFAMILY PROTEIN YCLE"/>
    <property type="match status" value="1"/>
</dbReference>
<feature type="domain" description="AB hydrolase-1" evidence="4">
    <location>
        <begin position="144"/>
        <end position="249"/>
    </location>
</feature>
<feature type="region of interest" description="Disordered" evidence="2">
    <location>
        <begin position="55"/>
        <end position="103"/>
    </location>
</feature>
<gene>
    <name evidence="5" type="ORF">K0504_16265</name>
</gene>
<accession>A0ABS7EJS0</accession>
<dbReference type="SUPFAM" id="SSF53474">
    <property type="entry name" value="alpha/beta-Hydrolases"/>
    <property type="match status" value="1"/>
</dbReference>
<evidence type="ECO:0000313" key="5">
    <source>
        <dbReference type="EMBL" id="MBW8192594.1"/>
    </source>
</evidence>
<dbReference type="Proteomes" id="UP001166251">
    <property type="component" value="Unassembled WGS sequence"/>
</dbReference>
<dbReference type="Gene3D" id="3.40.50.1820">
    <property type="entry name" value="alpha/beta hydrolase"/>
    <property type="match status" value="1"/>
</dbReference>
<proteinExistence type="predicted"/>
<feature type="chain" id="PRO_5046032942" evidence="3">
    <location>
        <begin position="22"/>
        <end position="372"/>
    </location>
</feature>
<dbReference type="InterPro" id="IPR029058">
    <property type="entry name" value="AB_hydrolase_fold"/>
</dbReference>
<dbReference type="GO" id="GO:0016787">
    <property type="term" value="F:hydrolase activity"/>
    <property type="evidence" value="ECO:0007669"/>
    <property type="project" value="UniProtKB-KW"/>
</dbReference>
<reference evidence="5" key="1">
    <citation type="submission" date="2021-07" db="EMBL/GenBank/DDBJ databases">
        <title>Neiella marina sp. nov., isolated from the intestinal content of sea cucumber Apostichopus japonicus.</title>
        <authorList>
            <person name="Bai X."/>
        </authorList>
    </citation>
    <scope>NUCLEOTIDE SEQUENCE</scope>
    <source>
        <strain evidence="5">126</strain>
    </source>
</reference>